<reference evidence="10" key="1">
    <citation type="submission" date="2025-05" db="UniProtKB">
        <authorList>
            <consortium name="Ensembl"/>
        </authorList>
    </citation>
    <scope>IDENTIFICATION</scope>
</reference>
<dbReference type="Gene3D" id="2.130.10.10">
    <property type="entry name" value="YVTN repeat-like/Quinoprotein amine dehydrogenase"/>
    <property type="match status" value="1"/>
</dbReference>
<dbReference type="SMART" id="SM01035">
    <property type="entry name" value="BOP1NT"/>
    <property type="match status" value="1"/>
</dbReference>
<organism evidence="10 11">
    <name type="scientific">Sus scrofa</name>
    <name type="common">Pig</name>
    <dbReference type="NCBI Taxonomy" id="9823"/>
    <lineage>
        <taxon>Eukaryota</taxon>
        <taxon>Metazoa</taxon>
        <taxon>Chordata</taxon>
        <taxon>Craniata</taxon>
        <taxon>Vertebrata</taxon>
        <taxon>Euteleostomi</taxon>
        <taxon>Mammalia</taxon>
        <taxon>Eutheria</taxon>
        <taxon>Laurasiatheria</taxon>
        <taxon>Artiodactyla</taxon>
        <taxon>Suina</taxon>
        <taxon>Suidae</taxon>
        <taxon>Sus</taxon>
    </lineage>
</organism>
<dbReference type="GO" id="GO:0006364">
    <property type="term" value="P:rRNA processing"/>
    <property type="evidence" value="ECO:0007669"/>
    <property type="project" value="UniProtKB-KW"/>
</dbReference>
<keyword evidence="6" id="KW-0539">Nucleus</keyword>
<dbReference type="Proteomes" id="UP000694726">
    <property type="component" value="Unplaced"/>
</dbReference>
<keyword evidence="2" id="KW-0690">Ribosome biogenesis</keyword>
<keyword evidence="5" id="KW-0677">Repeat</keyword>
<name>A0A8D0NB82_PIG</name>
<dbReference type="Ensembl" id="ENSSSCT00015038827.1">
    <property type="protein sequence ID" value="ENSSSCP00015015426.1"/>
    <property type="gene ID" value="ENSSSCG00015029282.1"/>
</dbReference>
<dbReference type="InterPro" id="IPR001680">
    <property type="entry name" value="WD40_rpt"/>
</dbReference>
<feature type="repeat" description="WD" evidence="7">
    <location>
        <begin position="145"/>
        <end position="186"/>
    </location>
</feature>
<protein>
    <recommendedName>
        <fullName evidence="9">BOP1 N-terminal domain-containing protein</fullName>
    </recommendedName>
</protein>
<evidence type="ECO:0000256" key="4">
    <source>
        <dbReference type="ARBA" id="ARBA00022574"/>
    </source>
</evidence>
<evidence type="ECO:0000256" key="6">
    <source>
        <dbReference type="ARBA" id="ARBA00023242"/>
    </source>
</evidence>
<keyword evidence="4 7" id="KW-0853">WD repeat</keyword>
<dbReference type="Pfam" id="PF00400">
    <property type="entry name" value="WD40"/>
    <property type="match status" value="1"/>
</dbReference>
<evidence type="ECO:0000256" key="2">
    <source>
        <dbReference type="ARBA" id="ARBA00022517"/>
    </source>
</evidence>
<feature type="compositionally biased region" description="Low complexity" evidence="8">
    <location>
        <begin position="342"/>
        <end position="360"/>
    </location>
</feature>
<evidence type="ECO:0000256" key="8">
    <source>
        <dbReference type="SAM" id="MobiDB-lite"/>
    </source>
</evidence>
<sequence length="392" mass="42654">MGWIQPRRPRDPTPSFYDLWAQEDPNAVLGRHKMHVPAPKLALPGHAESYNPPPEYLPSEEERLAWDQQEPEERKLSFLPRQFSSLRAVPAYGRFIQERFERCLDLYLCPRQRKMRVNVDPEDLIPKLPRPRDLQPFPTCQALVYRGHSDLVRCLSVSPGGQWLASGSDDGSVRLWEAATARCVRTVPVGGVVRSVAWNPQPAICLVAVAVEDTVLLLNPTVGDRLAVSSTDQLLSAYTPPAEPAAQPAQWLEASEEERRGGLRLRVCHGKVWGLRGSGGNREGWRARLSYSVPAASDAGDLAWAWGLPGRGAGHHGPHPGADPPVEPASQPESLPPQPRSGAARGLPPRAALPARGLPAQRPPLPPAAPGAHQEAAAQLQVGVQPGSAPCR</sequence>
<dbReference type="PROSITE" id="PS50082">
    <property type="entry name" value="WD_REPEATS_2"/>
    <property type="match status" value="1"/>
</dbReference>
<dbReference type="Ensembl" id="ENSSSCT00015038859.1">
    <property type="protein sequence ID" value="ENSSSCP00015015442.1"/>
    <property type="gene ID" value="ENSSSCG00015029282.1"/>
</dbReference>
<dbReference type="InterPro" id="IPR012953">
    <property type="entry name" value="BOP1_N_dom"/>
</dbReference>
<dbReference type="PANTHER" id="PTHR17605:SF0">
    <property type="entry name" value="RIBOSOME BIOGENESIS PROTEIN BOP1"/>
    <property type="match status" value="1"/>
</dbReference>
<accession>A0A8D0NB82</accession>
<dbReference type="AlphaFoldDB" id="A0A8D0NB82"/>
<feature type="domain" description="BOP1 N-terminal" evidence="9">
    <location>
        <begin position="1"/>
        <end position="138"/>
    </location>
</feature>
<dbReference type="InterPro" id="IPR036322">
    <property type="entry name" value="WD40_repeat_dom_sf"/>
</dbReference>
<evidence type="ECO:0000256" key="1">
    <source>
        <dbReference type="ARBA" id="ARBA00004604"/>
    </source>
</evidence>
<dbReference type="InterPro" id="IPR028598">
    <property type="entry name" value="BOP1/Erb1"/>
</dbReference>
<evidence type="ECO:0000313" key="10">
    <source>
        <dbReference type="Ensembl" id="ENSSSCP00015015442.1"/>
    </source>
</evidence>
<dbReference type="PANTHER" id="PTHR17605">
    <property type="entry name" value="RIBOSOME BIOGENESIS PROTEIN BOP1 BLOCK OF PROLIFERATION 1 PROTEIN"/>
    <property type="match status" value="1"/>
</dbReference>
<dbReference type="InterPro" id="IPR015943">
    <property type="entry name" value="WD40/YVTN_repeat-like_dom_sf"/>
</dbReference>
<evidence type="ECO:0000259" key="9">
    <source>
        <dbReference type="SMART" id="SM01035"/>
    </source>
</evidence>
<dbReference type="SMART" id="SM00320">
    <property type="entry name" value="WD40"/>
    <property type="match status" value="2"/>
</dbReference>
<evidence type="ECO:0000256" key="7">
    <source>
        <dbReference type="PROSITE-ProRule" id="PRU00221"/>
    </source>
</evidence>
<evidence type="ECO:0000256" key="3">
    <source>
        <dbReference type="ARBA" id="ARBA00022552"/>
    </source>
</evidence>
<dbReference type="GO" id="GO:0005730">
    <property type="term" value="C:nucleolus"/>
    <property type="evidence" value="ECO:0007669"/>
    <property type="project" value="UniProtKB-SubCell"/>
</dbReference>
<evidence type="ECO:0000313" key="11">
    <source>
        <dbReference type="Proteomes" id="UP000694726"/>
    </source>
</evidence>
<evidence type="ECO:0000256" key="5">
    <source>
        <dbReference type="ARBA" id="ARBA00022737"/>
    </source>
</evidence>
<dbReference type="Pfam" id="PF08145">
    <property type="entry name" value="BOP1NT"/>
    <property type="match status" value="1"/>
</dbReference>
<dbReference type="SUPFAM" id="SSF50978">
    <property type="entry name" value="WD40 repeat-like"/>
    <property type="match status" value="1"/>
</dbReference>
<comment type="subcellular location">
    <subcellularLocation>
        <location evidence="1">Nucleus</location>
        <location evidence="1">Nucleolus</location>
    </subcellularLocation>
</comment>
<dbReference type="PROSITE" id="PS50294">
    <property type="entry name" value="WD_REPEATS_REGION"/>
    <property type="match status" value="1"/>
</dbReference>
<proteinExistence type="predicted"/>
<keyword evidence="3" id="KW-0698">rRNA processing</keyword>
<feature type="region of interest" description="Disordered" evidence="8">
    <location>
        <begin position="311"/>
        <end position="392"/>
    </location>
</feature>